<protein>
    <recommendedName>
        <fullName evidence="3">HECT-type E3 ubiquitin transferase</fullName>
        <ecNumber evidence="3">2.3.2.26</ecNumber>
    </recommendedName>
</protein>
<dbReference type="Gene3D" id="3.30.2410.10">
    <property type="entry name" value="Hect, E3 ligase catalytic domain"/>
    <property type="match status" value="1"/>
</dbReference>
<dbReference type="EMBL" id="PITI01000431">
    <property type="protein sequence ID" value="TBU06533.1"/>
    <property type="molecule type" value="Genomic_DNA"/>
</dbReference>
<comment type="catalytic activity">
    <reaction evidence="1">
        <text>S-ubiquitinyl-[E2 ubiquitin-conjugating enzyme]-L-cysteine + [acceptor protein]-L-lysine = [E2 ubiquitin-conjugating enzyme]-L-cysteine + N(6)-ubiquitinyl-[acceptor protein]-L-lysine.</text>
        <dbReference type="EC" id="2.3.2.26"/>
    </reaction>
</comment>
<reference evidence="8 9" key="1">
    <citation type="submission" date="2017-12" db="EMBL/GenBank/DDBJ databases">
        <authorList>
            <person name="Pombert J.-F."/>
            <person name="Haag K.L."/>
            <person name="Ebert D."/>
        </authorList>
    </citation>
    <scope>NUCLEOTIDE SEQUENCE [LARGE SCALE GENOMIC DNA]</scope>
    <source>
        <strain evidence="8">BE-OM-2</strain>
    </source>
</reference>
<dbReference type="PANTHER" id="PTHR11254:SF440">
    <property type="entry name" value="E3 UBIQUITIN-PROTEIN LIGASE NEDD-4"/>
    <property type="match status" value="1"/>
</dbReference>
<dbReference type="Gene3D" id="3.30.2160.10">
    <property type="entry name" value="Hect, E3 ligase catalytic domain"/>
    <property type="match status" value="1"/>
</dbReference>
<dbReference type="InterPro" id="IPR000569">
    <property type="entry name" value="HECT_dom"/>
</dbReference>
<evidence type="ECO:0000313" key="8">
    <source>
        <dbReference type="EMBL" id="TBU06533.1"/>
    </source>
</evidence>
<evidence type="ECO:0000256" key="3">
    <source>
        <dbReference type="ARBA" id="ARBA00012485"/>
    </source>
</evidence>
<dbReference type="SMART" id="SM00119">
    <property type="entry name" value="HECTc"/>
    <property type="match status" value="1"/>
</dbReference>
<dbReference type="Pfam" id="PF00632">
    <property type="entry name" value="HECT"/>
    <property type="match status" value="1"/>
</dbReference>
<keyword evidence="9" id="KW-1185">Reference proteome</keyword>
<comment type="pathway">
    <text evidence="2">Protein modification; protein ubiquitination.</text>
</comment>
<evidence type="ECO:0000259" key="7">
    <source>
        <dbReference type="PROSITE" id="PS50237"/>
    </source>
</evidence>
<dbReference type="EC" id="2.3.2.26" evidence="3"/>
<evidence type="ECO:0000256" key="4">
    <source>
        <dbReference type="ARBA" id="ARBA00022679"/>
    </source>
</evidence>
<name>A0A4Q9LEV8_9MICR</name>
<dbReference type="PANTHER" id="PTHR11254">
    <property type="entry name" value="HECT DOMAIN UBIQUITIN-PROTEIN LIGASE"/>
    <property type="match status" value="1"/>
</dbReference>
<dbReference type="Gene3D" id="3.90.1750.10">
    <property type="entry name" value="Hect, E3 ligase catalytic domains"/>
    <property type="match status" value="1"/>
</dbReference>
<dbReference type="InterPro" id="IPR035983">
    <property type="entry name" value="Hect_E3_ubiquitin_ligase"/>
</dbReference>
<dbReference type="STRING" id="148818.A0A4Q9LEV8"/>
<gene>
    <name evidence="8" type="ORF">CWI36_0431p0010</name>
</gene>
<keyword evidence="5 6" id="KW-0833">Ubl conjugation pathway</keyword>
<dbReference type="VEuPathDB" id="MicrosporidiaDB:CWI36_0431p0010"/>
<keyword evidence="4 8" id="KW-0808">Transferase</keyword>
<proteinExistence type="predicted"/>
<accession>A0A4Q9LEV8</accession>
<evidence type="ECO:0000256" key="1">
    <source>
        <dbReference type="ARBA" id="ARBA00000885"/>
    </source>
</evidence>
<evidence type="ECO:0000256" key="2">
    <source>
        <dbReference type="ARBA" id="ARBA00004906"/>
    </source>
</evidence>
<dbReference type="SUPFAM" id="SSF56204">
    <property type="entry name" value="Hect, E3 ligase catalytic domain"/>
    <property type="match status" value="1"/>
</dbReference>
<feature type="domain" description="HECT" evidence="7">
    <location>
        <begin position="1918"/>
        <end position="2231"/>
    </location>
</feature>
<evidence type="ECO:0000256" key="6">
    <source>
        <dbReference type="PROSITE-ProRule" id="PRU00104"/>
    </source>
</evidence>
<dbReference type="InterPro" id="IPR050409">
    <property type="entry name" value="E3_ubiq-protein_ligase"/>
</dbReference>
<sequence>MNTIRSYKERNSMVKRLISKTIAENLPVESVFYLFNENILQNIGKTSLCRWSTLAKIYEDKLLSYLILHFNKNIQIKPFDITYKHKILYIFKILILMMKYTFRHELYDFNQSIDEYTHSHDLDISYQALLFYNERFIFEEMNAQKCISDILKEHDNSTYLERDYSLTIYEEKNKILVEFAYGNDTDRKILLEIQDLLTKNTKLGVKNNIFEIQNKITNITLKMAEILKFEYYKETESQKLLALDILLKNIPNISFHSFNEKILRYGVIFFIYSDCNEFFTNALYLLVLDSLYRTQKYNRIFLKMNIMQHISKMVQNENLFKNICHSNRKIFIYNFLNILKDFSEECSVDNIENQINKILNTRSFCIENIYQKLNLIIQKSIEREMLLIDFNETNLNDFIKSLTNLLDALIFSEKNHLFYRKLIEEESFNLTIINSFRFLETIRFINETRNADFAIKIFVSISETLIKVLKNEKCFSRDLIDFIVNETLNFSLFTDEIPISSLSFDNIYFLLKKILKIENNEYNLNMVDHIIKFYCTNVEFSLLLYNDNLKVKFNYEIFNLCLKDLTHTTLRLDYVIEHICNENNSKIVDLELFDIHKSAFYAKSFVKNIHKYFEDKNKPEFLFFSEAKWLIWDIVKNITIKTSPSQDVYKFFFKFLEYTLERLSTFSFDKRSCSGVNERELSSVICYIIDFLMYLNENIRFIYEIHNPNSKNEIHKKIFEIFKLIYSEIICCKNIPFIERDLNFLDPKSYRENIHNRLKAKEITVNKLYEICYISLLGILPRFGFPYTKLLYHILILPDTQNNSITMFKDSEYDPNILYLYYLHMEFNFIAFEFFFRTVFDTFHKLSNIALKYSADNKFLEADTYSIINKSLDLFMLVINNMKDSNISYSSLKYFLQFIEDNINIFTATIFMDLFTNKILKYLELIAVLCDIRLFDTITSIVHKIDTKSLKSLHTNNKIEKNTLLYDFLYFSFYKLKYSGIFINCQNTCESLFLFVYNEINENPDIYKRFIVGSLVNDVYSLYNILISNINTNITKDKKLPYKKETLFGFFDIYNLIIQEDAFIYAISLIRLSEFSNLFTKMELYLNFEFKRVLDIFSDKNDTLDLNANLYNYSYLYLRCMLEDDIYVLHSLMYIIRNYSNLSESVFIYFYSRLIIREKPTIINEFLLDESELDLKRKIIIDVFNIAKNGDGFKQPISLQILTELISTFPPLIYIIDFVDLMNLFSKITVYSVFDDKLNFENQEIWYLNFKAGYFFTILLYRLDEEFMSKLVVGIIEKLSTSNIYEIYSIMSFLYKLLLSEICCCGYTQDIFCSAQEFCDSNCEKYFLERRLRIIDKFLTLGLLNMLLSVYKKHEVLYIYTMKIIEFVINLAEDKNYIFKRKFLMNDAFVARSSSKKNIFIPNFLEESVLNTIKQIELDNDGKIKETSVVKIRHNNCSQLDFGYKARNHLPGCNYRFLYIFITSDAKMRISKYNFVIKKFASSDLFINKFGQNFDKLKFMKIISYYDFPDLFLLDLAKELGLETFILPEPKQNYKFPPEKKYLSKSLTYYFENNTDSSSLLDEDHLISKKPSRFATILTIKQFAEIFLWLLVNNKKIYHTYSIKFLKKIADFCIRNKLIDEFYLILAKNIKSYKLEVKDEITLKKLEIIDIIFEEINFIEIFNSDFLTIEILMVIVKIFTHDNPSIFNKDSDLKNLIQFIFIERDCSSELFDSIDYNAHNSNTLYLQGFENLVCDLENFFVQLSLNSVDYILSYFTKISRILLHSTFITFLEDKALYSDYLFNLYNKLILKNSIVYISTRNNVFENENYKMKRKNFIFSDFLCLLFDVKDLNFSGETHSRLAFSKLNSLYRFIEKIYKHKGNELKSLDFVYSTDLTTKLSIIKMKNMKKIHFQIQHLSFELDRRDILNSTLNSICKFDKKNLKTDIWHIKFISELGEGVGLTYDFFTLFGRAIDKCLFFESFKNLDFYDMYKLKHEDDQYIKNLYFYTGLIMAKSIMMNATLGFEFIDSFYFYLLKDKFTVEDLKLVDNEFYRNIIKSRDVKNISSLELTFSISFGNSANNLIFIPDGSNISVTNSNIEDYLQIITEFKLFKNMIDDYLSDIFTLEELKLLIEGFENFDVDAWISATKYSKEFHINHKVIIWFWEFIRESCVETQKKILYFVTGLEKIPIGGFDSSKFQRNPFTIESSTSINLLPCSQTCINLLFIPLYEDKETLIDKFLIAIECKEYGSI</sequence>
<evidence type="ECO:0000313" key="9">
    <source>
        <dbReference type="Proteomes" id="UP000291404"/>
    </source>
</evidence>
<comment type="caution">
    <text evidence="8">The sequence shown here is derived from an EMBL/GenBank/DDBJ whole genome shotgun (WGS) entry which is preliminary data.</text>
</comment>
<dbReference type="Proteomes" id="UP000291404">
    <property type="component" value="Unassembled WGS sequence"/>
</dbReference>
<dbReference type="PROSITE" id="PS50237">
    <property type="entry name" value="HECT"/>
    <property type="match status" value="1"/>
</dbReference>
<organism evidence="8 9">
    <name type="scientific">Hamiltosporidium magnivora</name>
    <dbReference type="NCBI Taxonomy" id="148818"/>
    <lineage>
        <taxon>Eukaryota</taxon>
        <taxon>Fungi</taxon>
        <taxon>Fungi incertae sedis</taxon>
        <taxon>Microsporidia</taxon>
        <taxon>Dubosqiidae</taxon>
        <taxon>Hamiltosporidium</taxon>
    </lineage>
</organism>
<dbReference type="GO" id="GO:0061630">
    <property type="term" value="F:ubiquitin protein ligase activity"/>
    <property type="evidence" value="ECO:0007669"/>
    <property type="project" value="UniProtKB-EC"/>
</dbReference>
<evidence type="ECO:0000256" key="5">
    <source>
        <dbReference type="ARBA" id="ARBA00022786"/>
    </source>
</evidence>
<feature type="active site" description="Glycyl thioester intermediate" evidence="6">
    <location>
        <position position="2200"/>
    </location>
</feature>
<dbReference type="VEuPathDB" id="MicrosporidiaDB:CWI39_0263p0010"/>